<reference evidence="2 3" key="1">
    <citation type="submission" date="2020-05" db="EMBL/GenBank/DDBJ databases">
        <title>Whole genome shotgun sequence of Streptomyces microflavus NBRC 13062.</title>
        <authorList>
            <person name="Komaki H."/>
            <person name="Tamura T."/>
        </authorList>
    </citation>
    <scope>NUCLEOTIDE SEQUENCE [LARGE SCALE GENOMIC DNA]</scope>
    <source>
        <strain evidence="2 3">NBRC 13062</strain>
    </source>
</reference>
<name>A0A7J0CU01_STRMI</name>
<gene>
    <name evidence="2" type="ORF">Smic_45460</name>
</gene>
<dbReference type="Proteomes" id="UP000498740">
    <property type="component" value="Unassembled WGS sequence"/>
</dbReference>
<proteinExistence type="predicted"/>
<feature type="transmembrane region" description="Helical" evidence="1">
    <location>
        <begin position="6"/>
        <end position="26"/>
    </location>
</feature>
<keyword evidence="1" id="KW-0472">Membrane</keyword>
<comment type="caution">
    <text evidence="2">The sequence shown here is derived from an EMBL/GenBank/DDBJ whole genome shotgun (WGS) entry which is preliminary data.</text>
</comment>
<evidence type="ECO:0000313" key="2">
    <source>
        <dbReference type="EMBL" id="GFN05990.1"/>
    </source>
</evidence>
<sequence>MFHGLQANAAHRALSGFLIFFLAFLLREHPMAGQSAAVSLAIVGVSAGVGNACGTAVGAWLRARGPEVIIATVLGLALGTAVLAAVFFSTAAVAALGRSPGSPRPSPSCRWTR</sequence>
<evidence type="ECO:0000256" key="1">
    <source>
        <dbReference type="SAM" id="Phobius"/>
    </source>
</evidence>
<accession>A0A7J0CU01</accession>
<organism evidence="2 3">
    <name type="scientific">Streptomyces microflavus</name>
    <name type="common">Streptomyces lipmanii</name>
    <dbReference type="NCBI Taxonomy" id="1919"/>
    <lineage>
        <taxon>Bacteria</taxon>
        <taxon>Bacillati</taxon>
        <taxon>Actinomycetota</taxon>
        <taxon>Actinomycetes</taxon>
        <taxon>Kitasatosporales</taxon>
        <taxon>Streptomycetaceae</taxon>
        <taxon>Streptomyces</taxon>
    </lineage>
</organism>
<feature type="transmembrane region" description="Helical" evidence="1">
    <location>
        <begin position="68"/>
        <end position="96"/>
    </location>
</feature>
<dbReference type="AlphaFoldDB" id="A0A7J0CU01"/>
<keyword evidence="1" id="KW-0812">Transmembrane</keyword>
<evidence type="ECO:0000313" key="3">
    <source>
        <dbReference type="Proteomes" id="UP000498740"/>
    </source>
</evidence>
<feature type="transmembrane region" description="Helical" evidence="1">
    <location>
        <begin position="38"/>
        <end position="62"/>
    </location>
</feature>
<dbReference type="EMBL" id="BLWD01000001">
    <property type="protein sequence ID" value="GFN05990.1"/>
    <property type="molecule type" value="Genomic_DNA"/>
</dbReference>
<protein>
    <submittedName>
        <fullName evidence="2">Uncharacterized protein</fullName>
    </submittedName>
</protein>
<keyword evidence="1" id="KW-1133">Transmembrane helix</keyword>